<feature type="region of interest" description="Disordered" evidence="1">
    <location>
        <begin position="90"/>
        <end position="123"/>
    </location>
</feature>
<evidence type="ECO:0000313" key="2">
    <source>
        <dbReference type="EMBL" id="CAL1413453.1"/>
    </source>
</evidence>
<keyword evidence="3" id="KW-1185">Reference proteome</keyword>
<accession>A0AAV2GV21</accession>
<sequence>MADSSQYLHLGSVLATSFAKSTSNRRNNTMHLGPYITRIPRHFVVHLECGTKKGRTSRFKEEALDSMNLLQVFGPYRYIDDLFIPPELPPSLATQPCQRRCRHPKPPPPSSTRVGPSSSIVHL</sequence>
<gene>
    <name evidence="2" type="ORF">LTRI10_LOCUS52686</name>
</gene>
<evidence type="ECO:0000256" key="1">
    <source>
        <dbReference type="SAM" id="MobiDB-lite"/>
    </source>
</evidence>
<reference evidence="2 3" key="1">
    <citation type="submission" date="2024-04" db="EMBL/GenBank/DDBJ databases">
        <authorList>
            <person name="Fracassetti M."/>
        </authorList>
    </citation>
    <scope>NUCLEOTIDE SEQUENCE [LARGE SCALE GENOMIC DNA]</scope>
</reference>
<proteinExistence type="predicted"/>
<feature type="compositionally biased region" description="Polar residues" evidence="1">
    <location>
        <begin position="111"/>
        <end position="123"/>
    </location>
</feature>
<organism evidence="2 3">
    <name type="scientific">Linum trigynum</name>
    <dbReference type="NCBI Taxonomy" id="586398"/>
    <lineage>
        <taxon>Eukaryota</taxon>
        <taxon>Viridiplantae</taxon>
        <taxon>Streptophyta</taxon>
        <taxon>Embryophyta</taxon>
        <taxon>Tracheophyta</taxon>
        <taxon>Spermatophyta</taxon>
        <taxon>Magnoliopsida</taxon>
        <taxon>eudicotyledons</taxon>
        <taxon>Gunneridae</taxon>
        <taxon>Pentapetalae</taxon>
        <taxon>rosids</taxon>
        <taxon>fabids</taxon>
        <taxon>Malpighiales</taxon>
        <taxon>Linaceae</taxon>
        <taxon>Linum</taxon>
    </lineage>
</organism>
<dbReference type="AlphaFoldDB" id="A0AAV2GV21"/>
<dbReference type="EMBL" id="OZ034822">
    <property type="protein sequence ID" value="CAL1413453.1"/>
    <property type="molecule type" value="Genomic_DNA"/>
</dbReference>
<name>A0AAV2GV21_9ROSI</name>
<protein>
    <submittedName>
        <fullName evidence="2">Uncharacterized protein</fullName>
    </submittedName>
</protein>
<dbReference type="Proteomes" id="UP001497516">
    <property type="component" value="Chromosome 9"/>
</dbReference>
<evidence type="ECO:0000313" key="3">
    <source>
        <dbReference type="Proteomes" id="UP001497516"/>
    </source>
</evidence>